<dbReference type="EMBL" id="AWUE01016771">
    <property type="protein sequence ID" value="OMO89438.1"/>
    <property type="molecule type" value="Genomic_DNA"/>
</dbReference>
<proteinExistence type="predicted"/>
<evidence type="ECO:0000256" key="1">
    <source>
        <dbReference type="SAM" id="Phobius"/>
    </source>
</evidence>
<comment type="caution">
    <text evidence="2">The sequence shown here is derived from an EMBL/GenBank/DDBJ whole genome shotgun (WGS) entry which is preliminary data.</text>
</comment>
<keyword evidence="3" id="KW-1185">Reference proteome</keyword>
<organism evidence="2 3">
    <name type="scientific">Corchorus olitorius</name>
    <dbReference type="NCBI Taxonomy" id="93759"/>
    <lineage>
        <taxon>Eukaryota</taxon>
        <taxon>Viridiplantae</taxon>
        <taxon>Streptophyta</taxon>
        <taxon>Embryophyta</taxon>
        <taxon>Tracheophyta</taxon>
        <taxon>Spermatophyta</taxon>
        <taxon>Magnoliopsida</taxon>
        <taxon>eudicotyledons</taxon>
        <taxon>Gunneridae</taxon>
        <taxon>Pentapetalae</taxon>
        <taxon>rosids</taxon>
        <taxon>malvids</taxon>
        <taxon>Malvales</taxon>
        <taxon>Malvaceae</taxon>
        <taxon>Grewioideae</taxon>
        <taxon>Apeibeae</taxon>
        <taxon>Corchorus</taxon>
    </lineage>
</organism>
<dbReference type="AlphaFoldDB" id="A0A1R3J3N7"/>
<keyword evidence="1" id="KW-1133">Transmembrane helix</keyword>
<keyword evidence="1" id="KW-0812">Transmembrane</keyword>
<evidence type="ECO:0000313" key="2">
    <source>
        <dbReference type="EMBL" id="OMO89438.1"/>
    </source>
</evidence>
<keyword evidence="1" id="KW-0472">Membrane</keyword>
<gene>
    <name evidence="2" type="ORF">COLO4_19766</name>
</gene>
<accession>A0A1R3J3N7</accession>
<reference evidence="3" key="1">
    <citation type="submission" date="2013-09" db="EMBL/GenBank/DDBJ databases">
        <title>Corchorus olitorius genome sequencing.</title>
        <authorList>
            <person name="Alam M."/>
            <person name="Haque M.S."/>
            <person name="Islam M.S."/>
            <person name="Emdad E.M."/>
            <person name="Islam M.M."/>
            <person name="Ahmed B."/>
            <person name="Halim A."/>
            <person name="Hossen Q.M.M."/>
            <person name="Hossain M.Z."/>
            <person name="Ahmed R."/>
            <person name="Khan M.M."/>
            <person name="Islam R."/>
            <person name="Rashid M.M."/>
            <person name="Khan S.A."/>
            <person name="Rahman M.S."/>
            <person name="Alam M."/>
            <person name="Yahiya A.S."/>
            <person name="Khan M.S."/>
            <person name="Azam M.S."/>
            <person name="Haque T."/>
            <person name="Lashkar M.Z.H."/>
            <person name="Akhand A.I."/>
            <person name="Morshed G."/>
            <person name="Roy S."/>
            <person name="Uddin K.S."/>
            <person name="Rabeya T."/>
            <person name="Hossain A.S."/>
            <person name="Chowdhury A."/>
            <person name="Snigdha A.R."/>
            <person name="Mortoza M.S."/>
            <person name="Matin S.A."/>
            <person name="Hoque S.M.E."/>
            <person name="Islam M.K."/>
            <person name="Roy D.K."/>
            <person name="Haider R."/>
            <person name="Moosa M.M."/>
            <person name="Elias S.M."/>
            <person name="Hasan A.M."/>
            <person name="Jahan S."/>
            <person name="Shafiuddin M."/>
            <person name="Mahmood N."/>
            <person name="Shommy N.S."/>
        </authorList>
    </citation>
    <scope>NUCLEOTIDE SEQUENCE [LARGE SCALE GENOMIC DNA]</scope>
    <source>
        <strain evidence="3">cv. O-4</strain>
    </source>
</reference>
<name>A0A1R3J3N7_9ROSI</name>
<dbReference type="Proteomes" id="UP000187203">
    <property type="component" value="Unassembled WGS sequence"/>
</dbReference>
<sequence length="54" mass="5964">MGEGSCMNVFSKVSSVRGYLDGWLLNELVEIGFMCMGGEGAIQMFLMLILYNAH</sequence>
<feature type="transmembrane region" description="Helical" evidence="1">
    <location>
        <begin position="31"/>
        <end position="51"/>
    </location>
</feature>
<protein>
    <submittedName>
        <fullName evidence="2">Uncharacterized protein</fullName>
    </submittedName>
</protein>
<evidence type="ECO:0000313" key="3">
    <source>
        <dbReference type="Proteomes" id="UP000187203"/>
    </source>
</evidence>